<organism evidence="4 5">
    <name type="scientific">Enterococcus alishanensis</name>
    <dbReference type="NCBI Taxonomy" id="1303817"/>
    <lineage>
        <taxon>Bacteria</taxon>
        <taxon>Bacillati</taxon>
        <taxon>Bacillota</taxon>
        <taxon>Bacilli</taxon>
        <taxon>Lactobacillales</taxon>
        <taxon>Enterococcaceae</taxon>
        <taxon>Enterococcus</taxon>
    </lineage>
</organism>
<feature type="signal peptide" evidence="2">
    <location>
        <begin position="1"/>
        <end position="26"/>
    </location>
</feature>
<dbReference type="Pfam" id="PF13731">
    <property type="entry name" value="WxL"/>
    <property type="match status" value="1"/>
</dbReference>
<dbReference type="EMBL" id="JAHUZB010000004">
    <property type="protein sequence ID" value="MBV7391136.1"/>
    <property type="molecule type" value="Genomic_DNA"/>
</dbReference>
<dbReference type="Proteomes" id="UP000774130">
    <property type="component" value="Unassembled WGS sequence"/>
</dbReference>
<accession>A0ABS6TE15</accession>
<feature type="domain" description="WxL" evidence="3">
    <location>
        <begin position="29"/>
        <end position="248"/>
    </location>
</feature>
<name>A0ABS6TE15_9ENTE</name>
<dbReference type="InterPro" id="IPR027994">
    <property type="entry name" value="WxL_dom"/>
</dbReference>
<dbReference type="RefSeq" id="WP_218326229.1">
    <property type="nucleotide sequence ID" value="NZ_JAHUZB010000004.1"/>
</dbReference>
<evidence type="ECO:0000256" key="2">
    <source>
        <dbReference type="SAM" id="SignalP"/>
    </source>
</evidence>
<feature type="compositionally biased region" description="Low complexity" evidence="1">
    <location>
        <begin position="42"/>
        <end position="77"/>
    </location>
</feature>
<keyword evidence="2" id="KW-0732">Signal</keyword>
<protein>
    <submittedName>
        <fullName evidence="4">WxL domain-containing protein</fullName>
    </submittedName>
</protein>
<feature type="chain" id="PRO_5046898475" evidence="2">
    <location>
        <begin position="27"/>
        <end position="250"/>
    </location>
</feature>
<evidence type="ECO:0000256" key="1">
    <source>
        <dbReference type="SAM" id="MobiDB-lite"/>
    </source>
</evidence>
<sequence>MKRTAKLLLASMALGAVVVAPISTFAADGGNYDSKGTITFQPGTDPTNPVDPTNPTNPVQPTDPTDPTGPKPGTNGPLSIDFASSFDFGTQKITSQDKTYNAQAQKYYEIDSDGKTSTTVKEGPNYVQVSDNRGTETGWSLNVTQDAQFTSSNSHVLEGAVITLNNGNVVSASKSAKPTGTTKVSLTPGAASTMMSAKLNEGAGTYLLDWGTDATTGAESVQLKVPGSTTKYAEKYNTTLKWALLDTPGN</sequence>
<proteinExistence type="predicted"/>
<keyword evidence="5" id="KW-1185">Reference proteome</keyword>
<comment type="caution">
    <text evidence="4">The sequence shown here is derived from an EMBL/GenBank/DDBJ whole genome shotgun (WGS) entry which is preliminary data.</text>
</comment>
<evidence type="ECO:0000313" key="5">
    <source>
        <dbReference type="Proteomes" id="UP000774130"/>
    </source>
</evidence>
<evidence type="ECO:0000313" key="4">
    <source>
        <dbReference type="EMBL" id="MBV7391136.1"/>
    </source>
</evidence>
<reference evidence="4 5" key="1">
    <citation type="submission" date="2021-06" db="EMBL/GenBank/DDBJ databases">
        <title>Enterococcus alishanensis sp. nov., a novel lactic acid bacterium isolated from fresh coffee beans.</title>
        <authorList>
            <person name="Chen Y.-S."/>
        </authorList>
    </citation>
    <scope>NUCLEOTIDE SEQUENCE [LARGE SCALE GENOMIC DNA]</scope>
    <source>
        <strain evidence="4 5">ALS3</strain>
    </source>
</reference>
<gene>
    <name evidence="4" type="ORF">KUA55_10625</name>
</gene>
<feature type="region of interest" description="Disordered" evidence="1">
    <location>
        <begin position="36"/>
        <end position="79"/>
    </location>
</feature>
<evidence type="ECO:0000259" key="3">
    <source>
        <dbReference type="Pfam" id="PF13731"/>
    </source>
</evidence>